<comment type="caution">
    <text evidence="12">The sequence shown here is derived from an EMBL/GenBank/DDBJ whole genome shotgun (WGS) entry which is preliminary data.</text>
</comment>
<keyword evidence="8 9" id="KW-0472">Membrane</keyword>
<dbReference type="UniPathway" id="UPA00665"/>
<evidence type="ECO:0000313" key="13">
    <source>
        <dbReference type="Proteomes" id="UP000291286"/>
    </source>
</evidence>
<dbReference type="NCBIfam" id="TIGR00077">
    <property type="entry name" value="lspA"/>
    <property type="match status" value="1"/>
</dbReference>
<comment type="similarity">
    <text evidence="1 9 11">Belongs to the peptidase A8 family.</text>
</comment>
<dbReference type="GO" id="GO:0004190">
    <property type="term" value="F:aspartic-type endopeptidase activity"/>
    <property type="evidence" value="ECO:0007669"/>
    <property type="project" value="UniProtKB-UniRule"/>
</dbReference>
<comment type="catalytic activity">
    <reaction evidence="9 10">
        <text>Release of signal peptides from bacterial membrane prolipoproteins. Hydrolyzes -Xaa-Yaa-Zaa-|-(S,diacylglyceryl)Cys-, in which Xaa is hydrophobic (preferably Leu), and Yaa (Ala or Ser) and Zaa (Gly or Ala) have small, neutral side chains.</text>
        <dbReference type="EC" id="3.4.23.36"/>
    </reaction>
</comment>
<feature type="active site" evidence="9">
    <location>
        <position position="133"/>
    </location>
</feature>
<dbReference type="GO" id="GO:0005886">
    <property type="term" value="C:plasma membrane"/>
    <property type="evidence" value="ECO:0007669"/>
    <property type="project" value="UniProtKB-SubCell"/>
</dbReference>
<feature type="transmembrane region" description="Helical" evidence="9">
    <location>
        <begin position="143"/>
        <end position="166"/>
    </location>
</feature>
<dbReference type="Pfam" id="PF01252">
    <property type="entry name" value="Peptidase_A8"/>
    <property type="match status" value="1"/>
</dbReference>
<feature type="active site" evidence="9">
    <location>
        <position position="151"/>
    </location>
</feature>
<dbReference type="EC" id="3.4.23.36" evidence="9"/>
<dbReference type="EMBL" id="SHMB01000004">
    <property type="protein sequence ID" value="TAA29056.1"/>
    <property type="molecule type" value="Genomic_DNA"/>
</dbReference>
<evidence type="ECO:0000256" key="9">
    <source>
        <dbReference type="HAMAP-Rule" id="MF_00161"/>
    </source>
</evidence>
<dbReference type="PROSITE" id="PS00855">
    <property type="entry name" value="SPASE_II"/>
    <property type="match status" value="1"/>
</dbReference>
<protein>
    <recommendedName>
        <fullName evidence="9">Lipoprotein signal peptidase</fullName>
        <ecNumber evidence="9">3.4.23.36</ecNumber>
    </recommendedName>
    <alternativeName>
        <fullName evidence="9">Prolipoprotein signal peptidase</fullName>
    </alternativeName>
    <alternativeName>
        <fullName evidence="9">Signal peptidase II</fullName>
        <shortName evidence="9">SPase II</shortName>
    </alternativeName>
</protein>
<dbReference type="GO" id="GO:0006508">
    <property type="term" value="P:proteolysis"/>
    <property type="evidence" value="ECO:0007669"/>
    <property type="project" value="UniProtKB-KW"/>
</dbReference>
<evidence type="ECO:0000256" key="4">
    <source>
        <dbReference type="ARBA" id="ARBA00022692"/>
    </source>
</evidence>
<keyword evidence="4 9" id="KW-0812">Transmembrane</keyword>
<gene>
    <name evidence="9" type="primary">lspA</name>
    <name evidence="12" type="ORF">EA661_12270</name>
</gene>
<evidence type="ECO:0000256" key="5">
    <source>
        <dbReference type="ARBA" id="ARBA00022750"/>
    </source>
</evidence>
<evidence type="ECO:0000256" key="2">
    <source>
        <dbReference type="ARBA" id="ARBA00022475"/>
    </source>
</evidence>
<feature type="transmembrane region" description="Helical" evidence="9">
    <location>
        <begin position="105"/>
        <end position="123"/>
    </location>
</feature>
<keyword evidence="7 9" id="KW-1133">Transmembrane helix</keyword>
<dbReference type="PANTHER" id="PTHR33695:SF1">
    <property type="entry name" value="LIPOPROTEIN SIGNAL PEPTIDASE"/>
    <property type="match status" value="1"/>
</dbReference>
<feature type="transmembrane region" description="Helical" evidence="9">
    <location>
        <begin position="77"/>
        <end position="98"/>
    </location>
</feature>
<evidence type="ECO:0000256" key="6">
    <source>
        <dbReference type="ARBA" id="ARBA00022801"/>
    </source>
</evidence>
<dbReference type="RefSeq" id="WP_130519115.1">
    <property type="nucleotide sequence ID" value="NZ_SHMA01000005.1"/>
</dbReference>
<evidence type="ECO:0000256" key="11">
    <source>
        <dbReference type="RuleBase" id="RU004181"/>
    </source>
</evidence>
<reference evidence="12 13" key="1">
    <citation type="submission" date="2019-02" db="EMBL/GenBank/DDBJ databases">
        <title>WGS of Pseudoxanthomonas species novum from clinical isolates.</title>
        <authorList>
            <person name="Bernier A.-M."/>
            <person name="Bernard K."/>
            <person name="Vachon A."/>
        </authorList>
    </citation>
    <scope>NUCLEOTIDE SEQUENCE [LARGE SCALE GENOMIC DNA]</scope>
    <source>
        <strain evidence="12 13">NML171202</strain>
    </source>
</reference>
<evidence type="ECO:0000313" key="12">
    <source>
        <dbReference type="EMBL" id="TAA29056.1"/>
    </source>
</evidence>
<sequence>MVLNQAQHPGAATRQPSALIWLLLSAVVIGLDQWSKAWVLTSLPEFQAVKVIDGFWNWYRTYNTGAAFSFLSNAGGWQIWFFTALALGVCGLLGWWLSRTPRGDWRVALPYALVIGGALGNVIDRLMHGHVIDFIQWYVGDHYWPSFNIADSAIVCGAVGIALFGLSKKGGAEARATEKP</sequence>
<keyword evidence="5 9" id="KW-0064">Aspartyl protease</keyword>
<keyword evidence="3 9" id="KW-0645">Protease</keyword>
<feature type="transmembrane region" description="Helical" evidence="9">
    <location>
        <begin position="18"/>
        <end position="35"/>
    </location>
</feature>
<comment type="function">
    <text evidence="9 10">This protein specifically catalyzes the removal of signal peptides from prolipoproteins.</text>
</comment>
<dbReference type="HAMAP" id="MF_00161">
    <property type="entry name" value="LspA"/>
    <property type="match status" value="1"/>
</dbReference>
<evidence type="ECO:0000256" key="1">
    <source>
        <dbReference type="ARBA" id="ARBA00006139"/>
    </source>
</evidence>
<dbReference type="InterPro" id="IPR001872">
    <property type="entry name" value="Peptidase_A8"/>
</dbReference>
<comment type="pathway">
    <text evidence="9">Protein modification; lipoprotein biosynthesis (signal peptide cleavage).</text>
</comment>
<evidence type="ECO:0000256" key="3">
    <source>
        <dbReference type="ARBA" id="ARBA00022670"/>
    </source>
</evidence>
<evidence type="ECO:0000256" key="8">
    <source>
        <dbReference type="ARBA" id="ARBA00023136"/>
    </source>
</evidence>
<evidence type="ECO:0000256" key="7">
    <source>
        <dbReference type="ARBA" id="ARBA00022989"/>
    </source>
</evidence>
<keyword evidence="2 9" id="KW-1003">Cell membrane</keyword>
<keyword evidence="12" id="KW-0449">Lipoprotein</keyword>
<accession>A0A4Q8LHT8</accession>
<name>A0A4Q8LHT8_9GAMM</name>
<dbReference type="PRINTS" id="PR00781">
    <property type="entry name" value="LIPOSIGPTASE"/>
</dbReference>
<proteinExistence type="inferred from homology"/>
<comment type="subcellular location">
    <subcellularLocation>
        <location evidence="9">Cell membrane</location>
        <topology evidence="9">Multi-pass membrane protein</topology>
    </subcellularLocation>
</comment>
<keyword evidence="6 9" id="KW-0378">Hydrolase</keyword>
<organism evidence="12 13">
    <name type="scientific">Pseudoxanthomonas winnipegensis</name>
    <dbReference type="NCBI Taxonomy" id="2480810"/>
    <lineage>
        <taxon>Bacteria</taxon>
        <taxon>Pseudomonadati</taxon>
        <taxon>Pseudomonadota</taxon>
        <taxon>Gammaproteobacteria</taxon>
        <taxon>Lysobacterales</taxon>
        <taxon>Lysobacteraceae</taxon>
        <taxon>Pseudoxanthomonas</taxon>
    </lineage>
</organism>
<dbReference type="PANTHER" id="PTHR33695">
    <property type="entry name" value="LIPOPROTEIN SIGNAL PEPTIDASE"/>
    <property type="match status" value="1"/>
</dbReference>
<dbReference type="Proteomes" id="UP000291286">
    <property type="component" value="Unassembled WGS sequence"/>
</dbReference>
<dbReference type="AlphaFoldDB" id="A0A4Q8LHT8"/>
<evidence type="ECO:0000256" key="10">
    <source>
        <dbReference type="RuleBase" id="RU000594"/>
    </source>
</evidence>